<gene>
    <name evidence="2" type="ORF">BK022_05145</name>
</gene>
<dbReference type="InterPro" id="IPR041698">
    <property type="entry name" value="Methyltransf_25"/>
</dbReference>
<organism evidence="2 3">
    <name type="scientific">Methylorubrum extorquens</name>
    <name type="common">Methylobacterium dichloromethanicum</name>
    <name type="synonym">Methylobacterium extorquens</name>
    <dbReference type="NCBI Taxonomy" id="408"/>
    <lineage>
        <taxon>Bacteria</taxon>
        <taxon>Pseudomonadati</taxon>
        <taxon>Pseudomonadota</taxon>
        <taxon>Alphaproteobacteria</taxon>
        <taxon>Hyphomicrobiales</taxon>
        <taxon>Methylobacteriaceae</taxon>
        <taxon>Methylorubrum</taxon>
    </lineage>
</organism>
<name>A0A1S1PBV2_METEX</name>
<dbReference type="EMBL" id="MNAO01000035">
    <property type="protein sequence ID" value="OHV17484.1"/>
    <property type="molecule type" value="Genomic_DNA"/>
</dbReference>
<dbReference type="Gene3D" id="3.40.50.150">
    <property type="entry name" value="Vaccinia Virus protein VP39"/>
    <property type="match status" value="1"/>
</dbReference>
<reference evidence="2 3" key="1">
    <citation type="submission" date="2016-10" db="EMBL/GenBank/DDBJ databases">
        <title>Draft genome sequence of Methylobacterium extorquens CP3, a seed endophyte of Crotalaria pumila with plant growth-promoting and metal tolerance properties.</title>
        <authorList>
            <person name="Sanchez-Lopez A.S."/>
            <person name="Van Hamme J.D."/>
            <person name="Thijs S."/>
            <person name="Mcammond B.M."/>
            <person name="Stevens V."/>
            <person name="Gonzalez-Chavez M.D.C."/>
            <person name="Vangronsveld J."/>
        </authorList>
    </citation>
    <scope>NUCLEOTIDE SEQUENCE [LARGE SCALE GENOMIC DNA]</scope>
    <source>
        <strain evidence="2 3">CP3</strain>
    </source>
</reference>
<evidence type="ECO:0000313" key="3">
    <source>
        <dbReference type="Proteomes" id="UP000180215"/>
    </source>
</evidence>
<keyword evidence="2" id="KW-0808">Transferase</keyword>
<dbReference type="AlphaFoldDB" id="A0A1S1PBV2"/>
<sequence>MNLHAVERKLRHMGDEARGLAVIGAALRLRQGAGEIHPEVERRLLDAVAALLPGGLDDLDREQASALLASVTHALQEARDLFDHPERPPVWQVRDPAMLQAQGQASRVVVRRLASLAAERPALAGALTGRFLDVGTGVGGIALEAAAQWPSLHVVGLDIWEPALELARANVAASPYRSRIELRQQDVTHFGDVADYSLTWLPAPFISQEVARIALDRLTAVLKPKGYVVVGLYTPPADPVGAALAALRLARSGGHLWECAAMEAELRSRGFTVVETCAGQPVTLVMGQRSAR</sequence>
<dbReference type="CDD" id="cd02440">
    <property type="entry name" value="AdoMet_MTases"/>
    <property type="match status" value="1"/>
</dbReference>
<dbReference type="InterPro" id="IPR029063">
    <property type="entry name" value="SAM-dependent_MTases_sf"/>
</dbReference>
<dbReference type="InterPro" id="IPR050320">
    <property type="entry name" value="N5-glutamine_MTase"/>
</dbReference>
<accession>A0A1S1PBV2</accession>
<dbReference type="PANTHER" id="PTHR18895">
    <property type="entry name" value="HEMK METHYLTRANSFERASE"/>
    <property type="match status" value="1"/>
</dbReference>
<comment type="caution">
    <text evidence="2">The sequence shown here is derived from an EMBL/GenBank/DDBJ whole genome shotgun (WGS) entry which is preliminary data.</text>
</comment>
<dbReference type="Pfam" id="PF13649">
    <property type="entry name" value="Methyltransf_25"/>
    <property type="match status" value="1"/>
</dbReference>
<dbReference type="PANTHER" id="PTHR18895:SF74">
    <property type="entry name" value="MTRF1L RELEASE FACTOR GLUTAMINE METHYLTRANSFERASE"/>
    <property type="match status" value="1"/>
</dbReference>
<protein>
    <submittedName>
        <fullName evidence="2">Methyltransferase type 11</fullName>
    </submittedName>
</protein>
<dbReference type="Proteomes" id="UP000180215">
    <property type="component" value="Unassembled WGS sequence"/>
</dbReference>
<dbReference type="SUPFAM" id="SSF53335">
    <property type="entry name" value="S-adenosyl-L-methionine-dependent methyltransferases"/>
    <property type="match status" value="1"/>
</dbReference>
<feature type="domain" description="Methyltransferase" evidence="1">
    <location>
        <begin position="132"/>
        <end position="226"/>
    </location>
</feature>
<evidence type="ECO:0000259" key="1">
    <source>
        <dbReference type="Pfam" id="PF13649"/>
    </source>
</evidence>
<evidence type="ECO:0000313" key="2">
    <source>
        <dbReference type="EMBL" id="OHV17484.1"/>
    </source>
</evidence>
<dbReference type="GO" id="GO:0032259">
    <property type="term" value="P:methylation"/>
    <property type="evidence" value="ECO:0007669"/>
    <property type="project" value="UniProtKB-KW"/>
</dbReference>
<keyword evidence="2" id="KW-0489">Methyltransferase</keyword>
<proteinExistence type="predicted"/>
<dbReference type="GO" id="GO:0008168">
    <property type="term" value="F:methyltransferase activity"/>
    <property type="evidence" value="ECO:0007669"/>
    <property type="project" value="UniProtKB-KW"/>
</dbReference>